<dbReference type="AlphaFoldDB" id="A0A7X3LGJ8"/>
<dbReference type="RefSeq" id="WP_160495861.1">
    <property type="nucleotide sequence ID" value="NZ_WUBI01000001.1"/>
</dbReference>
<organism evidence="1 2">
    <name type="scientific">Paenibacillus dendrobii</name>
    <dbReference type="NCBI Taxonomy" id="2691084"/>
    <lineage>
        <taxon>Bacteria</taxon>
        <taxon>Bacillati</taxon>
        <taxon>Bacillota</taxon>
        <taxon>Bacilli</taxon>
        <taxon>Bacillales</taxon>
        <taxon>Paenibacillaceae</taxon>
        <taxon>Paenibacillus</taxon>
    </lineage>
</organism>
<evidence type="ECO:0000313" key="2">
    <source>
        <dbReference type="Proteomes" id="UP000460318"/>
    </source>
</evidence>
<dbReference type="Proteomes" id="UP000460318">
    <property type="component" value="Unassembled WGS sequence"/>
</dbReference>
<comment type="caution">
    <text evidence="1">The sequence shown here is derived from an EMBL/GenBank/DDBJ whole genome shotgun (WGS) entry which is preliminary data.</text>
</comment>
<accession>A0A7X3LGJ8</accession>
<protein>
    <submittedName>
        <fullName evidence="1">Uncharacterized protein</fullName>
    </submittedName>
</protein>
<evidence type="ECO:0000313" key="1">
    <source>
        <dbReference type="EMBL" id="MWV42244.1"/>
    </source>
</evidence>
<keyword evidence="2" id="KW-1185">Reference proteome</keyword>
<sequence length="85" mass="9300">MARLNATRQPDLVLISWSRNPLIPGSSRRIIAARIIGNASPCRQDLHPNALLSTALACLLDNDVGFKIVFSKKTSAISGYLLLQR</sequence>
<proteinExistence type="predicted"/>
<name>A0A7X3LGJ8_9BACL</name>
<reference evidence="1 2" key="1">
    <citation type="submission" date="2019-12" db="EMBL/GenBank/DDBJ databases">
        <title>Paenibacillus sp. nov., an endophytic bacterium isolated from the stem of Dendrobium.</title>
        <authorList>
            <person name="Zhao R."/>
        </authorList>
    </citation>
    <scope>NUCLEOTIDE SEQUENCE [LARGE SCALE GENOMIC DNA]</scope>
    <source>
        <strain evidence="1 2">HJL G12</strain>
    </source>
</reference>
<gene>
    <name evidence="1" type="ORF">GRF59_01255</name>
</gene>
<dbReference type="EMBL" id="WUBI01000001">
    <property type="protein sequence ID" value="MWV42244.1"/>
    <property type="molecule type" value="Genomic_DNA"/>
</dbReference>